<evidence type="ECO:0000256" key="1">
    <source>
        <dbReference type="ARBA" id="ARBA00006886"/>
    </source>
</evidence>
<proteinExistence type="inferred from homology"/>
<dbReference type="Pfam" id="PF00561">
    <property type="entry name" value="Abhydrolase_1"/>
    <property type="match status" value="1"/>
</dbReference>
<dbReference type="Gene3D" id="3.40.50.1820">
    <property type="entry name" value="alpha/beta hydrolase"/>
    <property type="match status" value="1"/>
</dbReference>
<evidence type="ECO:0000259" key="3">
    <source>
        <dbReference type="Pfam" id="PF00561"/>
    </source>
</evidence>
<dbReference type="Proteomes" id="UP000077521">
    <property type="component" value="Unassembled WGS sequence"/>
</dbReference>
<dbReference type="GO" id="GO:0009092">
    <property type="term" value="P:homoserine metabolic process"/>
    <property type="evidence" value="ECO:0007669"/>
    <property type="project" value="TreeGrafter"/>
</dbReference>
<reference evidence="4" key="2">
    <citation type="journal article" date="2019" name="IMA Fungus">
        <title>Genome sequencing and comparison of five Tilletia species to identify candidate genes for the detection of regulated species infecting wheat.</title>
        <authorList>
            <person name="Nguyen H.D.T."/>
            <person name="Sultana T."/>
            <person name="Kesanakurti P."/>
            <person name="Hambleton S."/>
        </authorList>
    </citation>
    <scope>NUCLEOTIDE SEQUENCE</scope>
    <source>
        <strain evidence="4">DAOMC 236416</strain>
    </source>
</reference>
<organism evidence="4 5">
    <name type="scientific">Tilletia indica</name>
    <dbReference type="NCBI Taxonomy" id="43049"/>
    <lineage>
        <taxon>Eukaryota</taxon>
        <taxon>Fungi</taxon>
        <taxon>Dikarya</taxon>
        <taxon>Basidiomycota</taxon>
        <taxon>Ustilaginomycotina</taxon>
        <taxon>Exobasidiomycetes</taxon>
        <taxon>Tilletiales</taxon>
        <taxon>Tilletiaceae</taxon>
        <taxon>Tilletia</taxon>
    </lineage>
</organism>
<dbReference type="PANTHER" id="PTHR32268:SF16">
    <property type="entry name" value="SERINE O-SUCCINYLTRANSFERASE"/>
    <property type="match status" value="1"/>
</dbReference>
<name>A0A177TKQ5_9BASI</name>
<dbReference type="GO" id="GO:0006535">
    <property type="term" value="P:cysteine biosynthetic process from serine"/>
    <property type="evidence" value="ECO:0007669"/>
    <property type="project" value="TreeGrafter"/>
</dbReference>
<reference evidence="4" key="1">
    <citation type="submission" date="2016-04" db="EMBL/GenBank/DDBJ databases">
        <authorList>
            <person name="Nguyen H.D."/>
            <person name="Samba Siva P."/>
            <person name="Cullis J."/>
            <person name="Levesque C.A."/>
            <person name="Hambleton S."/>
        </authorList>
    </citation>
    <scope>NUCLEOTIDE SEQUENCE</scope>
    <source>
        <strain evidence="4">DAOMC 236416</strain>
    </source>
</reference>
<dbReference type="HAMAP" id="MF_00296">
    <property type="entry name" value="MetX_acyltransf"/>
    <property type="match status" value="1"/>
</dbReference>
<protein>
    <recommendedName>
        <fullName evidence="3">AB hydrolase-1 domain-containing protein</fullName>
    </recommendedName>
</protein>
<keyword evidence="5" id="KW-1185">Reference proteome</keyword>
<dbReference type="GO" id="GO:0004414">
    <property type="term" value="F:homoserine O-acetyltransferase activity"/>
    <property type="evidence" value="ECO:0007669"/>
    <property type="project" value="TreeGrafter"/>
</dbReference>
<dbReference type="InterPro" id="IPR000073">
    <property type="entry name" value="AB_hydrolase_1"/>
</dbReference>
<dbReference type="InterPro" id="IPR008220">
    <property type="entry name" value="HAT_MetX-like"/>
</dbReference>
<feature type="region of interest" description="Disordered" evidence="2">
    <location>
        <begin position="405"/>
        <end position="437"/>
    </location>
</feature>
<feature type="compositionally biased region" description="Basic and acidic residues" evidence="2">
    <location>
        <begin position="502"/>
        <end position="522"/>
    </location>
</feature>
<dbReference type="SUPFAM" id="SSF53474">
    <property type="entry name" value="alpha/beta-Hydrolases"/>
    <property type="match status" value="1"/>
</dbReference>
<comment type="caution">
    <text evidence="4">The sequence shown here is derived from an EMBL/GenBank/DDBJ whole genome shotgun (WGS) entry which is preliminary data.</text>
</comment>
<dbReference type="PANTHER" id="PTHR32268">
    <property type="entry name" value="HOMOSERINE O-ACETYLTRANSFERASE"/>
    <property type="match status" value="1"/>
</dbReference>
<dbReference type="GO" id="GO:0009001">
    <property type="term" value="F:serine O-acetyltransferase activity"/>
    <property type="evidence" value="ECO:0007669"/>
    <property type="project" value="TreeGrafter"/>
</dbReference>
<comment type="similarity">
    <text evidence="1">Belongs to the AB hydrolase superfamily. MetX family.</text>
</comment>
<evidence type="ECO:0000256" key="2">
    <source>
        <dbReference type="SAM" id="MobiDB-lite"/>
    </source>
</evidence>
<dbReference type="AlphaFoldDB" id="A0A177TKQ5"/>
<evidence type="ECO:0000313" key="4">
    <source>
        <dbReference type="EMBL" id="KAE8249770.1"/>
    </source>
</evidence>
<feature type="region of interest" description="Disordered" evidence="2">
    <location>
        <begin position="117"/>
        <end position="141"/>
    </location>
</feature>
<evidence type="ECO:0000313" key="5">
    <source>
        <dbReference type="Proteomes" id="UP000077521"/>
    </source>
</evidence>
<feature type="region of interest" description="Disordered" evidence="2">
    <location>
        <begin position="253"/>
        <end position="275"/>
    </location>
</feature>
<accession>A0A177TKQ5</accession>
<gene>
    <name evidence="4" type="ORF">A4X13_0g5078</name>
</gene>
<dbReference type="GO" id="GO:0009086">
    <property type="term" value="P:methionine biosynthetic process"/>
    <property type="evidence" value="ECO:0007669"/>
    <property type="project" value="TreeGrafter"/>
</dbReference>
<feature type="compositionally biased region" description="Polar residues" evidence="2">
    <location>
        <begin position="122"/>
        <end position="133"/>
    </location>
</feature>
<dbReference type="EMBL" id="LWDF02000369">
    <property type="protein sequence ID" value="KAE8249770.1"/>
    <property type="molecule type" value="Genomic_DNA"/>
</dbReference>
<feature type="compositionally biased region" description="Low complexity" evidence="2">
    <location>
        <begin position="418"/>
        <end position="432"/>
    </location>
</feature>
<feature type="domain" description="AB hydrolase-1" evidence="3">
    <location>
        <begin position="193"/>
        <end position="421"/>
    </location>
</feature>
<feature type="region of interest" description="Disordered" evidence="2">
    <location>
        <begin position="501"/>
        <end position="536"/>
    </location>
</feature>
<dbReference type="InterPro" id="IPR029058">
    <property type="entry name" value="AB_hydrolase_fold"/>
</dbReference>
<dbReference type="GO" id="GO:0005739">
    <property type="term" value="C:mitochondrion"/>
    <property type="evidence" value="ECO:0007669"/>
    <property type="project" value="TreeGrafter"/>
</dbReference>
<sequence length="629" mass="68427">MRSPEEGGGRGAIRIGREEVRKDDDSRDVLDTWTAEMSSSLRRVRLALPALCELQALGPNGASSSFHGRLAVRAFCTSTLTRSPATNNQKGKAPIPSVSFPCVDANESRTERLRAQAPALTTGDSQRVGSQGQTAGGVQPHAAVPEPAYANIVSGYDTFTYTEPFLLDYGGLLPTGFTLAYETWGQLNEAHDNVILLHTGLSASSHAAATEANPQPGWWQAYIGPGKALDTNRFFIICTNVLGGCYGSTGPSSPYPDTSDDAAASSSASSSHLSASVGPQDAVERWGTRFPILSLFDMIRAQFLLLDHLGISTLYASVGSSMGGMQSIAAAHLFPDRVERVVSISGCARSAPGSIALRYAQRSVLMSDPNWNRGFYYGPDRIPPHTGMKLARQIATITYRSGPEWEQRFGRQRRRPTQSKPSASSPTPSSSEPRPDLELNPALCPDFLIETYIDHQGEAFCLKYDANSLIYISKAMDLFDMSDYSLADLRRRRMNNALEIWGPDHPEAKDETTNSSDEESHTVVEPVSSSSKRPRPHISTLSSYAAHAYVPGLARGLQNLRAKPVLVIGVQSDILFPVEQQRELAECLRMNGNERVTYYEIDAPHGHDSFLIDVQNVGLALKGFLTSEA</sequence>
<feature type="region of interest" description="Disordered" evidence="2">
    <location>
        <begin position="1"/>
        <end position="21"/>
    </location>
</feature>